<feature type="domain" description="Methyltransferase small" evidence="7">
    <location>
        <begin position="23"/>
        <end position="118"/>
    </location>
</feature>
<dbReference type="RefSeq" id="WP_251262821.1">
    <property type="nucleotide sequence ID" value="NZ_JAMQGP010000010.1"/>
</dbReference>
<comment type="subcellular location">
    <subcellularLocation>
        <location evidence="6">Cytoplasm</location>
    </subcellularLocation>
</comment>
<comment type="similarity">
    <text evidence="6">Belongs to the methyltransferase superfamily. tRNA (adenine-N(6)-)-methyltransferase family.</text>
</comment>
<dbReference type="PANTHER" id="PTHR47739:SF1">
    <property type="entry name" value="TRNA1(VAL) (ADENINE(37)-N6)-METHYLTRANSFERASE"/>
    <property type="match status" value="1"/>
</dbReference>
<dbReference type="GO" id="GO:0003676">
    <property type="term" value="F:nucleic acid binding"/>
    <property type="evidence" value="ECO:0007669"/>
    <property type="project" value="InterPro"/>
</dbReference>
<evidence type="ECO:0000256" key="6">
    <source>
        <dbReference type="HAMAP-Rule" id="MF_01872"/>
    </source>
</evidence>
<evidence type="ECO:0000256" key="3">
    <source>
        <dbReference type="ARBA" id="ARBA00022679"/>
    </source>
</evidence>
<evidence type="ECO:0000256" key="2">
    <source>
        <dbReference type="ARBA" id="ARBA00022603"/>
    </source>
</evidence>
<evidence type="ECO:0000256" key="4">
    <source>
        <dbReference type="ARBA" id="ARBA00022691"/>
    </source>
</evidence>
<evidence type="ECO:0000256" key="1">
    <source>
        <dbReference type="ARBA" id="ARBA00022490"/>
    </source>
</evidence>
<keyword evidence="3 6" id="KW-0808">Transferase</keyword>
<dbReference type="PROSITE" id="PS01131">
    <property type="entry name" value="RRNA_A_DIMETH"/>
    <property type="match status" value="1"/>
</dbReference>
<dbReference type="GO" id="GO:0005737">
    <property type="term" value="C:cytoplasm"/>
    <property type="evidence" value="ECO:0007669"/>
    <property type="project" value="UniProtKB-SubCell"/>
</dbReference>
<keyword evidence="5 6" id="KW-0819">tRNA processing</keyword>
<dbReference type="Proteomes" id="UP001165393">
    <property type="component" value="Unassembled WGS sequence"/>
</dbReference>
<keyword evidence="4 6" id="KW-0949">S-adenosyl-L-methionine</keyword>
<dbReference type="PANTHER" id="PTHR47739">
    <property type="entry name" value="TRNA1(VAL) (ADENINE(37)-N6)-METHYLTRANSFERASE"/>
    <property type="match status" value="1"/>
</dbReference>
<evidence type="ECO:0000256" key="5">
    <source>
        <dbReference type="ARBA" id="ARBA00022694"/>
    </source>
</evidence>
<dbReference type="InterPro" id="IPR022882">
    <property type="entry name" value="tRNA_adenine-N6_MeTrfase"/>
</dbReference>
<gene>
    <name evidence="8" type="ORF">NAF29_16955</name>
</gene>
<evidence type="ECO:0000313" key="9">
    <source>
        <dbReference type="Proteomes" id="UP001165393"/>
    </source>
</evidence>
<keyword evidence="1 6" id="KW-0963">Cytoplasm</keyword>
<sequence length="233" mass="26561">MTGFRCKEFFVAHDRCGMKVGTDSLILGSWLNVHAVRTVLDMGAGSGILSMMVAQRALQAEIDAVEIDQDAAEQAQDNFLNTPWNNRLRSIHGDVTQWHPVKKYDLIVSNPPYFLAGQTLNCVKRQQARLDEQLPIDRLLDQAGALAHDHTRIALVLPMERLSDVESWAQLNQWSLHRVLHIQTRADKMVRRVAIELVHVEASLMYEQLCIMDENNQYTAEFKSLTKAFYLAF</sequence>
<dbReference type="PROSITE" id="PS00092">
    <property type="entry name" value="N6_MTASE"/>
    <property type="match status" value="1"/>
</dbReference>
<organism evidence="8 9">
    <name type="scientific">Echinimonas agarilytica</name>
    <dbReference type="NCBI Taxonomy" id="1215918"/>
    <lineage>
        <taxon>Bacteria</taxon>
        <taxon>Pseudomonadati</taxon>
        <taxon>Pseudomonadota</taxon>
        <taxon>Gammaproteobacteria</taxon>
        <taxon>Alteromonadales</taxon>
        <taxon>Echinimonadaceae</taxon>
        <taxon>Echinimonas</taxon>
    </lineage>
</organism>
<keyword evidence="9" id="KW-1185">Reference proteome</keyword>
<dbReference type="EMBL" id="JAMQGP010000010">
    <property type="protein sequence ID" value="MCM2681340.1"/>
    <property type="molecule type" value="Genomic_DNA"/>
</dbReference>
<reference evidence="8 9" key="1">
    <citation type="journal article" date="2013" name="Antonie Van Leeuwenhoek">
        <title>Echinimonas agarilytica gen. nov., sp. nov., a new gammaproteobacterium isolated from the sea urchin Strongylocentrotus intermedius.</title>
        <authorList>
            <person name="Nedashkovskaya O.I."/>
            <person name="Stenkova A.M."/>
            <person name="Zhukova N.V."/>
            <person name="Van Trappen S."/>
            <person name="Lee J.S."/>
            <person name="Kim S.B."/>
        </authorList>
    </citation>
    <scope>NUCLEOTIDE SEQUENCE [LARGE SCALE GENOMIC DNA]</scope>
    <source>
        <strain evidence="8 9">KMM 6351</strain>
    </source>
</reference>
<evidence type="ECO:0000313" key="8">
    <source>
        <dbReference type="EMBL" id="MCM2681340.1"/>
    </source>
</evidence>
<accession>A0AA42B8R6</accession>
<dbReference type="InterPro" id="IPR050210">
    <property type="entry name" value="tRNA_Adenine-N(6)_MTase"/>
</dbReference>
<dbReference type="InterPro" id="IPR007848">
    <property type="entry name" value="Small_mtfrase_dom"/>
</dbReference>
<dbReference type="GO" id="GO:0016430">
    <property type="term" value="F:tRNA (adenine-N6)-methyltransferase activity"/>
    <property type="evidence" value="ECO:0007669"/>
    <property type="project" value="UniProtKB-UniRule"/>
</dbReference>
<dbReference type="Pfam" id="PF05175">
    <property type="entry name" value="MTS"/>
    <property type="match status" value="1"/>
</dbReference>
<dbReference type="GO" id="GO:0008033">
    <property type="term" value="P:tRNA processing"/>
    <property type="evidence" value="ECO:0007669"/>
    <property type="project" value="UniProtKB-UniRule"/>
</dbReference>
<evidence type="ECO:0000259" key="7">
    <source>
        <dbReference type="Pfam" id="PF05175"/>
    </source>
</evidence>
<comment type="catalytic activity">
    <reaction evidence="6">
        <text>adenosine(37) in tRNA1(Val) + S-adenosyl-L-methionine = N(6)-methyladenosine(37) in tRNA1(Val) + S-adenosyl-L-homocysteine + H(+)</text>
        <dbReference type="Rhea" id="RHEA:43160"/>
        <dbReference type="Rhea" id="RHEA-COMP:10369"/>
        <dbReference type="Rhea" id="RHEA-COMP:10370"/>
        <dbReference type="ChEBI" id="CHEBI:15378"/>
        <dbReference type="ChEBI" id="CHEBI:57856"/>
        <dbReference type="ChEBI" id="CHEBI:59789"/>
        <dbReference type="ChEBI" id="CHEBI:74411"/>
        <dbReference type="ChEBI" id="CHEBI:74449"/>
        <dbReference type="EC" id="2.1.1.223"/>
    </reaction>
</comment>
<dbReference type="AlphaFoldDB" id="A0AA42B8R6"/>
<protein>
    <recommendedName>
        <fullName evidence="6">tRNA1(Val) (adenine(37)-N6)-methyltransferase</fullName>
        <ecNumber evidence="6">2.1.1.223</ecNumber>
    </recommendedName>
    <alternativeName>
        <fullName evidence="6">tRNA m6A37 methyltransferase</fullName>
    </alternativeName>
</protein>
<dbReference type="InterPro" id="IPR020596">
    <property type="entry name" value="rRNA_Ade_Mease_Trfase_CS"/>
</dbReference>
<dbReference type="GO" id="GO:0000179">
    <property type="term" value="F:rRNA (adenine-N6,N6-)-dimethyltransferase activity"/>
    <property type="evidence" value="ECO:0007669"/>
    <property type="project" value="InterPro"/>
</dbReference>
<comment type="function">
    <text evidence="6">Specifically methylates the adenine in position 37 of tRNA(1)(Val) (anticodon cmo5UAC).</text>
</comment>
<dbReference type="Gene3D" id="3.40.50.150">
    <property type="entry name" value="Vaccinia Virus protein VP39"/>
    <property type="match status" value="1"/>
</dbReference>
<comment type="caution">
    <text evidence="8">The sequence shown here is derived from an EMBL/GenBank/DDBJ whole genome shotgun (WGS) entry which is preliminary data.</text>
</comment>
<dbReference type="EC" id="2.1.1.223" evidence="6"/>
<dbReference type="HAMAP" id="MF_01872">
    <property type="entry name" value="tRNA_methyltr_YfiC"/>
    <property type="match status" value="1"/>
</dbReference>
<dbReference type="CDD" id="cd02440">
    <property type="entry name" value="AdoMet_MTases"/>
    <property type="match status" value="1"/>
</dbReference>
<dbReference type="InterPro" id="IPR002052">
    <property type="entry name" value="DNA_methylase_N6_adenine_CS"/>
</dbReference>
<keyword evidence="2 6" id="KW-0489">Methyltransferase</keyword>
<dbReference type="SUPFAM" id="SSF53335">
    <property type="entry name" value="S-adenosyl-L-methionine-dependent methyltransferases"/>
    <property type="match status" value="1"/>
</dbReference>
<dbReference type="InterPro" id="IPR029063">
    <property type="entry name" value="SAM-dependent_MTases_sf"/>
</dbReference>
<proteinExistence type="inferred from homology"/>
<name>A0AA42B8R6_9GAMM</name>